<accession>A0A1M6FG65</accession>
<organism evidence="7 8">
    <name type="scientific">Thermoclostridium caenicola</name>
    <dbReference type="NCBI Taxonomy" id="659425"/>
    <lineage>
        <taxon>Bacteria</taxon>
        <taxon>Bacillati</taxon>
        <taxon>Bacillota</taxon>
        <taxon>Clostridia</taxon>
        <taxon>Eubacteriales</taxon>
        <taxon>Oscillospiraceae</taxon>
        <taxon>Thermoclostridium</taxon>
    </lineage>
</organism>
<gene>
    <name evidence="7" type="ORF">SAMN05444373_10179</name>
</gene>
<keyword evidence="3 5" id="KW-0732">Signal</keyword>
<keyword evidence="8" id="KW-1185">Reference proteome</keyword>
<dbReference type="InterPro" id="IPR025997">
    <property type="entry name" value="SBP_2_dom"/>
</dbReference>
<dbReference type="PANTHER" id="PTHR46847">
    <property type="entry name" value="D-ALLOSE-BINDING PERIPLASMIC PROTEIN-RELATED"/>
    <property type="match status" value="1"/>
</dbReference>
<evidence type="ECO:0000256" key="5">
    <source>
        <dbReference type="SAM" id="SignalP"/>
    </source>
</evidence>
<comment type="subcellular location">
    <subcellularLocation>
        <location evidence="1">Cell envelope</location>
    </subcellularLocation>
</comment>
<dbReference type="Proteomes" id="UP000324781">
    <property type="component" value="Unassembled WGS sequence"/>
</dbReference>
<evidence type="ECO:0000313" key="7">
    <source>
        <dbReference type="EMBL" id="SHI96659.1"/>
    </source>
</evidence>
<proteinExistence type="inferred from homology"/>
<evidence type="ECO:0000256" key="4">
    <source>
        <dbReference type="SAM" id="MobiDB-lite"/>
    </source>
</evidence>
<dbReference type="GO" id="GO:0030246">
    <property type="term" value="F:carbohydrate binding"/>
    <property type="evidence" value="ECO:0007669"/>
    <property type="project" value="UniProtKB-ARBA"/>
</dbReference>
<dbReference type="EMBL" id="FQZP01000017">
    <property type="protein sequence ID" value="SHI96659.1"/>
    <property type="molecule type" value="Genomic_DNA"/>
</dbReference>
<dbReference type="GO" id="GO:0030313">
    <property type="term" value="C:cell envelope"/>
    <property type="evidence" value="ECO:0007669"/>
    <property type="project" value="UniProtKB-SubCell"/>
</dbReference>
<evidence type="ECO:0000259" key="6">
    <source>
        <dbReference type="Pfam" id="PF13407"/>
    </source>
</evidence>
<sequence>MKRLLSVLLCTALVLCLLLTGCGQSQQATGSNVTPTPAPSAGTTGSSQEQKQAGPLGERPAGGWTFGYTCMDGTNPFFVILEETIRKEVEARGDKLITTDPANDVTRQITQIEDMITQGIDAIFLNPAEAEGILPALDMLKEAGIPILNFDTEVADLSYCFSYVGSDNYNAGYVCGEDLVKKVPGGGKIIILDSPTMNSINDRERGFKDAIAGKGFEIVAEQDAKGNLEVAMGIAEDLLQAHSDVVAIFGGNDPTALGALAAANAAGLKDVLIYGVDGSPDIKAELARGDSLIEGTGAQSPINIAKISVEVMYKYLAGEKVDARYPVPTFLITSENVKEFGIDSWQ</sequence>
<feature type="signal peptide" evidence="5">
    <location>
        <begin position="1"/>
        <end position="27"/>
    </location>
</feature>
<feature type="region of interest" description="Disordered" evidence="4">
    <location>
        <begin position="27"/>
        <end position="60"/>
    </location>
</feature>
<reference evidence="7 8" key="1">
    <citation type="submission" date="2016-11" db="EMBL/GenBank/DDBJ databases">
        <authorList>
            <person name="Varghese N."/>
            <person name="Submissions S."/>
        </authorList>
    </citation>
    <scope>NUCLEOTIDE SEQUENCE [LARGE SCALE GENOMIC DNA]</scope>
    <source>
        <strain evidence="7 8">DSM 19027</strain>
    </source>
</reference>
<dbReference type="Pfam" id="PF13407">
    <property type="entry name" value="Peripla_BP_4"/>
    <property type="match status" value="1"/>
</dbReference>
<evidence type="ECO:0000313" key="8">
    <source>
        <dbReference type="Proteomes" id="UP000324781"/>
    </source>
</evidence>
<dbReference type="PANTHER" id="PTHR46847:SF1">
    <property type="entry name" value="D-ALLOSE-BINDING PERIPLASMIC PROTEIN-RELATED"/>
    <property type="match status" value="1"/>
</dbReference>
<evidence type="ECO:0000256" key="2">
    <source>
        <dbReference type="ARBA" id="ARBA00007639"/>
    </source>
</evidence>
<dbReference type="InterPro" id="IPR028082">
    <property type="entry name" value="Peripla_BP_I"/>
</dbReference>
<dbReference type="RefSeq" id="WP_243133213.1">
    <property type="nucleotide sequence ID" value="NZ_FQZP01000017.1"/>
</dbReference>
<dbReference type="AlphaFoldDB" id="A0A1M6FG65"/>
<name>A0A1M6FG65_9FIRM</name>
<comment type="similarity">
    <text evidence="2">Belongs to the bacterial solute-binding protein 2 family.</text>
</comment>
<feature type="domain" description="Periplasmic binding protein" evidence="6">
    <location>
        <begin position="67"/>
        <end position="320"/>
    </location>
</feature>
<protein>
    <submittedName>
        <fullName evidence="7">Monosaccharide ABC transporter substrate-binding protein, CUT2 family</fullName>
    </submittedName>
</protein>
<dbReference type="SUPFAM" id="SSF53822">
    <property type="entry name" value="Periplasmic binding protein-like I"/>
    <property type="match status" value="1"/>
</dbReference>
<dbReference type="CDD" id="cd19971">
    <property type="entry name" value="PBP1_ABC_sugar_binding-like"/>
    <property type="match status" value="1"/>
</dbReference>
<evidence type="ECO:0000256" key="3">
    <source>
        <dbReference type="ARBA" id="ARBA00022729"/>
    </source>
</evidence>
<evidence type="ECO:0000256" key="1">
    <source>
        <dbReference type="ARBA" id="ARBA00004196"/>
    </source>
</evidence>
<dbReference type="Gene3D" id="3.40.50.2300">
    <property type="match status" value="2"/>
</dbReference>
<dbReference type="PROSITE" id="PS51257">
    <property type="entry name" value="PROKAR_LIPOPROTEIN"/>
    <property type="match status" value="1"/>
</dbReference>
<feature type="chain" id="PRO_5012974548" evidence="5">
    <location>
        <begin position="28"/>
        <end position="346"/>
    </location>
</feature>